<dbReference type="EMBL" id="MCFL01000001">
    <property type="protein sequence ID" value="ORZ41355.1"/>
    <property type="molecule type" value="Genomic_DNA"/>
</dbReference>
<name>A0A1Y2I3A8_9FUNG</name>
<dbReference type="Pfam" id="PF16320">
    <property type="entry name" value="Ribosomal_L12_N"/>
    <property type="match status" value="1"/>
</dbReference>
<feature type="domain" description="Large ribosomal subunit protein bL12 C-terminal" evidence="4">
    <location>
        <begin position="133"/>
        <end position="200"/>
    </location>
</feature>
<dbReference type="Gene3D" id="1.20.5.710">
    <property type="entry name" value="Single helix bin"/>
    <property type="match status" value="1"/>
</dbReference>
<dbReference type="PANTHER" id="PTHR45987">
    <property type="entry name" value="39S RIBOSOMAL PROTEIN L12"/>
    <property type="match status" value="1"/>
</dbReference>
<keyword evidence="3" id="KW-0687">Ribonucleoprotein</keyword>
<dbReference type="HAMAP" id="MF_00368">
    <property type="entry name" value="Ribosomal_bL12"/>
    <property type="match status" value="1"/>
</dbReference>
<dbReference type="SUPFAM" id="SSF48300">
    <property type="entry name" value="Ribosomal protein L7/12, oligomerisation (N-terminal) domain"/>
    <property type="match status" value="1"/>
</dbReference>
<dbReference type="Proteomes" id="UP000193411">
    <property type="component" value="Unassembled WGS sequence"/>
</dbReference>
<dbReference type="InterPro" id="IPR036235">
    <property type="entry name" value="Ribosomal_bL12_oligo_N_sf"/>
</dbReference>
<dbReference type="InterPro" id="IPR000206">
    <property type="entry name" value="Ribosomal_bL12"/>
</dbReference>
<dbReference type="GO" id="GO:0003729">
    <property type="term" value="F:mRNA binding"/>
    <property type="evidence" value="ECO:0007669"/>
    <property type="project" value="TreeGrafter"/>
</dbReference>
<dbReference type="Pfam" id="PF00542">
    <property type="entry name" value="Ribosomal_L12"/>
    <property type="match status" value="1"/>
</dbReference>
<dbReference type="InterPro" id="IPR013823">
    <property type="entry name" value="Ribosomal_bL12_C"/>
</dbReference>
<dbReference type="GO" id="GO:0005762">
    <property type="term" value="C:mitochondrial large ribosomal subunit"/>
    <property type="evidence" value="ECO:0007669"/>
    <property type="project" value="TreeGrafter"/>
</dbReference>
<evidence type="ECO:0000256" key="2">
    <source>
        <dbReference type="ARBA" id="ARBA00022980"/>
    </source>
</evidence>
<dbReference type="GO" id="GO:0003735">
    <property type="term" value="F:structural constituent of ribosome"/>
    <property type="evidence" value="ECO:0007669"/>
    <property type="project" value="InterPro"/>
</dbReference>
<evidence type="ECO:0000313" key="7">
    <source>
        <dbReference type="Proteomes" id="UP000193411"/>
    </source>
</evidence>
<dbReference type="InterPro" id="IPR014719">
    <property type="entry name" value="Ribosomal_bL12_C/ClpS-like"/>
</dbReference>
<keyword evidence="2 6" id="KW-0689">Ribosomal protein</keyword>
<dbReference type="STRING" id="765915.A0A1Y2I3A8"/>
<feature type="domain" description="Large ribosomal subunit protein bL12 oligomerization" evidence="5">
    <location>
        <begin position="73"/>
        <end position="119"/>
    </location>
</feature>
<dbReference type="Gene3D" id="3.30.1390.10">
    <property type="match status" value="1"/>
</dbReference>
<protein>
    <submittedName>
        <fullName evidence="6">Ribosomal protein L7/L12 C-terminal domain-domain-containing protein</fullName>
    </submittedName>
</protein>
<dbReference type="InterPro" id="IPR008932">
    <property type="entry name" value="Ribosomal_bL12_oligo"/>
</dbReference>
<sequence length="201" mass="21208">MFNVKQKAPGAVHPSIKQLISVTTTMFARSALSRVAASSLSRSCATRRAVAPAALRFSSTDAAAAAPAPNAKLDPIVDSISKLTLTETADLISLLKKRLNISEIAVPVAAAPAAPAKEAAPAEEEKPAEKTQFTLKLEKIDAAQKAKVIKEIRTLIPSMNLVEAKKFVESAPQVIKKDVPKADAEKMKKALEAVGATVAME</sequence>
<evidence type="ECO:0000256" key="1">
    <source>
        <dbReference type="ARBA" id="ARBA00007197"/>
    </source>
</evidence>
<evidence type="ECO:0000259" key="5">
    <source>
        <dbReference type="Pfam" id="PF16320"/>
    </source>
</evidence>
<comment type="similarity">
    <text evidence="1">Belongs to the bacterial ribosomal protein bL12 family.</text>
</comment>
<comment type="caution">
    <text evidence="6">The sequence shown here is derived from an EMBL/GenBank/DDBJ whole genome shotgun (WGS) entry which is preliminary data.</text>
</comment>
<evidence type="ECO:0000256" key="3">
    <source>
        <dbReference type="ARBA" id="ARBA00023274"/>
    </source>
</evidence>
<dbReference type="FunFam" id="3.30.1390.10:FF:000001">
    <property type="entry name" value="50S ribosomal protein L7/L12"/>
    <property type="match status" value="1"/>
</dbReference>
<reference evidence="6 7" key="1">
    <citation type="submission" date="2016-07" db="EMBL/GenBank/DDBJ databases">
        <title>Pervasive Adenine N6-methylation of Active Genes in Fungi.</title>
        <authorList>
            <consortium name="DOE Joint Genome Institute"/>
            <person name="Mondo S.J."/>
            <person name="Dannebaum R.O."/>
            <person name="Kuo R.C."/>
            <person name="Labutti K."/>
            <person name="Haridas S."/>
            <person name="Kuo A."/>
            <person name="Salamov A."/>
            <person name="Ahrendt S.R."/>
            <person name="Lipzen A."/>
            <person name="Sullivan W."/>
            <person name="Andreopoulos W.B."/>
            <person name="Clum A."/>
            <person name="Lindquist E."/>
            <person name="Daum C."/>
            <person name="Ramamoorthy G.K."/>
            <person name="Gryganskyi A."/>
            <person name="Culley D."/>
            <person name="Magnuson J.K."/>
            <person name="James T.Y."/>
            <person name="O'Malley M.A."/>
            <person name="Stajich J.E."/>
            <person name="Spatafora J.W."/>
            <person name="Visel A."/>
            <person name="Grigoriev I.V."/>
        </authorList>
    </citation>
    <scope>NUCLEOTIDE SEQUENCE [LARGE SCALE GENOMIC DNA]</scope>
    <source>
        <strain evidence="6 7">PL171</strain>
    </source>
</reference>
<dbReference type="SUPFAM" id="SSF54736">
    <property type="entry name" value="ClpS-like"/>
    <property type="match status" value="1"/>
</dbReference>
<keyword evidence="7" id="KW-1185">Reference proteome</keyword>
<gene>
    <name evidence="6" type="ORF">BCR44DRAFT_1422631</name>
</gene>
<evidence type="ECO:0000259" key="4">
    <source>
        <dbReference type="Pfam" id="PF00542"/>
    </source>
</evidence>
<dbReference type="PANTHER" id="PTHR45987:SF4">
    <property type="entry name" value="LARGE RIBOSOMAL SUBUNIT PROTEIN BL12M"/>
    <property type="match status" value="1"/>
</dbReference>
<dbReference type="OrthoDB" id="250175at2759"/>
<evidence type="ECO:0000313" key="6">
    <source>
        <dbReference type="EMBL" id="ORZ41355.1"/>
    </source>
</evidence>
<dbReference type="CDD" id="cd00387">
    <property type="entry name" value="Ribosomal_L7_L12"/>
    <property type="match status" value="1"/>
</dbReference>
<proteinExistence type="inferred from homology"/>
<dbReference type="GO" id="GO:0006412">
    <property type="term" value="P:translation"/>
    <property type="evidence" value="ECO:0007669"/>
    <property type="project" value="InterPro"/>
</dbReference>
<organism evidence="6 7">
    <name type="scientific">Catenaria anguillulae PL171</name>
    <dbReference type="NCBI Taxonomy" id="765915"/>
    <lineage>
        <taxon>Eukaryota</taxon>
        <taxon>Fungi</taxon>
        <taxon>Fungi incertae sedis</taxon>
        <taxon>Blastocladiomycota</taxon>
        <taxon>Blastocladiomycetes</taxon>
        <taxon>Blastocladiales</taxon>
        <taxon>Catenariaceae</taxon>
        <taxon>Catenaria</taxon>
    </lineage>
</organism>
<accession>A0A1Y2I3A8</accession>
<dbReference type="AlphaFoldDB" id="A0A1Y2I3A8"/>